<feature type="compositionally biased region" description="Low complexity" evidence="1">
    <location>
        <begin position="86"/>
        <end position="104"/>
    </location>
</feature>
<name>A0AAD2G483_9STRA</name>
<reference evidence="2" key="1">
    <citation type="submission" date="2023-08" db="EMBL/GenBank/DDBJ databases">
        <authorList>
            <person name="Audoor S."/>
            <person name="Bilcke G."/>
        </authorList>
    </citation>
    <scope>NUCLEOTIDE SEQUENCE</scope>
</reference>
<protein>
    <submittedName>
        <fullName evidence="2">Uncharacterized protein</fullName>
    </submittedName>
</protein>
<feature type="region of interest" description="Disordered" evidence="1">
    <location>
        <begin position="1"/>
        <end position="47"/>
    </location>
</feature>
<dbReference type="AlphaFoldDB" id="A0AAD2G483"/>
<organism evidence="2 3">
    <name type="scientific">Cylindrotheca closterium</name>
    <dbReference type="NCBI Taxonomy" id="2856"/>
    <lineage>
        <taxon>Eukaryota</taxon>
        <taxon>Sar</taxon>
        <taxon>Stramenopiles</taxon>
        <taxon>Ochrophyta</taxon>
        <taxon>Bacillariophyta</taxon>
        <taxon>Bacillariophyceae</taxon>
        <taxon>Bacillariophycidae</taxon>
        <taxon>Bacillariales</taxon>
        <taxon>Bacillariaceae</taxon>
        <taxon>Cylindrotheca</taxon>
    </lineage>
</organism>
<feature type="compositionally biased region" description="Polar residues" evidence="1">
    <location>
        <begin position="19"/>
        <end position="29"/>
    </location>
</feature>
<keyword evidence="3" id="KW-1185">Reference proteome</keyword>
<gene>
    <name evidence="2" type="ORF">CYCCA115_LOCUS18845</name>
</gene>
<evidence type="ECO:0000313" key="3">
    <source>
        <dbReference type="Proteomes" id="UP001295423"/>
    </source>
</evidence>
<dbReference type="EMBL" id="CAKOGP040002069">
    <property type="protein sequence ID" value="CAJ1960690.1"/>
    <property type="molecule type" value="Genomic_DNA"/>
</dbReference>
<sequence length="111" mass="12464">MQRKNNKSDCLSPRMDRLSVSTRSDSCSAMTPILEEEQKTTTPKKRNSALEIFMQDLLAGRQTELIIDSARSSPTKCWDSLDDSVRSSPSKSWDSSDDSSSSHHSPSRVKR</sequence>
<evidence type="ECO:0000313" key="2">
    <source>
        <dbReference type="EMBL" id="CAJ1960690.1"/>
    </source>
</evidence>
<dbReference type="Proteomes" id="UP001295423">
    <property type="component" value="Unassembled WGS sequence"/>
</dbReference>
<proteinExistence type="predicted"/>
<feature type="region of interest" description="Disordered" evidence="1">
    <location>
        <begin position="69"/>
        <end position="111"/>
    </location>
</feature>
<comment type="caution">
    <text evidence="2">The sequence shown here is derived from an EMBL/GenBank/DDBJ whole genome shotgun (WGS) entry which is preliminary data.</text>
</comment>
<evidence type="ECO:0000256" key="1">
    <source>
        <dbReference type="SAM" id="MobiDB-lite"/>
    </source>
</evidence>
<accession>A0AAD2G483</accession>